<name>A0A368G8K8_ANCCA</name>
<comment type="caution">
    <text evidence="2">The sequence shown here is derived from an EMBL/GenBank/DDBJ whole genome shotgun (WGS) entry which is preliminary data.</text>
</comment>
<reference evidence="2 3" key="1">
    <citation type="submission" date="2014-10" db="EMBL/GenBank/DDBJ databases">
        <title>Draft genome of the hookworm Ancylostoma caninum.</title>
        <authorList>
            <person name="Mitreva M."/>
        </authorList>
    </citation>
    <scope>NUCLEOTIDE SEQUENCE [LARGE SCALE GENOMIC DNA]</scope>
    <source>
        <strain evidence="2 3">Baltimore</strain>
    </source>
</reference>
<dbReference type="AlphaFoldDB" id="A0A368G8K8"/>
<keyword evidence="3" id="KW-1185">Reference proteome</keyword>
<proteinExistence type="predicted"/>
<feature type="compositionally biased region" description="Basic residues" evidence="1">
    <location>
        <begin position="92"/>
        <end position="104"/>
    </location>
</feature>
<gene>
    <name evidence="2" type="ORF">ANCCAN_15039</name>
</gene>
<sequence>MAAEDMRIRTPGHSDDDELDLEYVPHKTMFEKMCEENAAKVALLEQDVREMRKTLDETKAALDALGSLQRAAQEERREAPPAAPSPAGPMRRQPHRPPHHNPMHAPRRRFCVFCGAKGFTDSCLLSAAKQDLVLCEKRIFVRNV</sequence>
<protein>
    <submittedName>
        <fullName evidence="2">Uncharacterized protein</fullName>
    </submittedName>
</protein>
<evidence type="ECO:0000313" key="3">
    <source>
        <dbReference type="Proteomes" id="UP000252519"/>
    </source>
</evidence>
<evidence type="ECO:0000313" key="2">
    <source>
        <dbReference type="EMBL" id="RCN39047.1"/>
    </source>
</evidence>
<accession>A0A368G8K8</accession>
<feature type="region of interest" description="Disordered" evidence="1">
    <location>
        <begin position="66"/>
        <end position="104"/>
    </location>
</feature>
<evidence type="ECO:0000256" key="1">
    <source>
        <dbReference type="SAM" id="MobiDB-lite"/>
    </source>
</evidence>
<dbReference type="Proteomes" id="UP000252519">
    <property type="component" value="Unassembled WGS sequence"/>
</dbReference>
<organism evidence="2 3">
    <name type="scientific">Ancylostoma caninum</name>
    <name type="common">Dog hookworm</name>
    <dbReference type="NCBI Taxonomy" id="29170"/>
    <lineage>
        <taxon>Eukaryota</taxon>
        <taxon>Metazoa</taxon>
        <taxon>Ecdysozoa</taxon>
        <taxon>Nematoda</taxon>
        <taxon>Chromadorea</taxon>
        <taxon>Rhabditida</taxon>
        <taxon>Rhabditina</taxon>
        <taxon>Rhabditomorpha</taxon>
        <taxon>Strongyloidea</taxon>
        <taxon>Ancylostomatidae</taxon>
        <taxon>Ancylostomatinae</taxon>
        <taxon>Ancylostoma</taxon>
    </lineage>
</organism>
<dbReference type="EMBL" id="JOJR01000360">
    <property type="protein sequence ID" value="RCN39047.1"/>
    <property type="molecule type" value="Genomic_DNA"/>
</dbReference>